<gene>
    <name evidence="3" type="ORF">FHX71_001419</name>
</gene>
<comment type="caution">
    <text evidence="3">The sequence shown here is derived from an EMBL/GenBank/DDBJ whole genome shotgun (WGS) entry which is preliminary data.</text>
</comment>
<dbReference type="AlphaFoldDB" id="A0A7W3PDE9"/>
<reference evidence="3 4" key="1">
    <citation type="submission" date="2020-07" db="EMBL/GenBank/DDBJ databases">
        <title>Sequencing the genomes of 1000 actinobacteria strains.</title>
        <authorList>
            <person name="Klenk H.-P."/>
        </authorList>
    </citation>
    <scope>NUCLEOTIDE SEQUENCE [LARGE SCALE GENOMIC DNA]</scope>
    <source>
        <strain evidence="3 4">DSM 44121</strain>
    </source>
</reference>
<accession>A0A7W3PDE9</accession>
<dbReference type="PANTHER" id="PTHR39428:SF1">
    <property type="entry name" value="F420H(2)-DEPENDENT QUINONE REDUCTASE RV1261C"/>
    <property type="match status" value="1"/>
</dbReference>
<proteinExistence type="inferred from homology"/>
<comment type="catalytic activity">
    <reaction evidence="2">
        <text>oxidized coenzyme F420-(gamma-L-Glu)(n) + a quinol + H(+) = reduced coenzyme F420-(gamma-L-Glu)(n) + a quinone</text>
        <dbReference type="Rhea" id="RHEA:39663"/>
        <dbReference type="Rhea" id="RHEA-COMP:12939"/>
        <dbReference type="Rhea" id="RHEA-COMP:14378"/>
        <dbReference type="ChEBI" id="CHEBI:15378"/>
        <dbReference type="ChEBI" id="CHEBI:24646"/>
        <dbReference type="ChEBI" id="CHEBI:132124"/>
        <dbReference type="ChEBI" id="CHEBI:133980"/>
        <dbReference type="ChEBI" id="CHEBI:139511"/>
    </reaction>
</comment>
<dbReference type="GO" id="GO:0005886">
    <property type="term" value="C:plasma membrane"/>
    <property type="evidence" value="ECO:0007669"/>
    <property type="project" value="TreeGrafter"/>
</dbReference>
<dbReference type="Pfam" id="PF04075">
    <property type="entry name" value="F420H2_quin_red"/>
    <property type="match status" value="1"/>
</dbReference>
<dbReference type="GO" id="GO:0016491">
    <property type="term" value="F:oxidoreductase activity"/>
    <property type="evidence" value="ECO:0007669"/>
    <property type="project" value="InterPro"/>
</dbReference>
<evidence type="ECO:0000256" key="1">
    <source>
        <dbReference type="ARBA" id="ARBA00008710"/>
    </source>
</evidence>
<dbReference type="Gene3D" id="2.30.110.10">
    <property type="entry name" value="Electron Transport, Fmn-binding Protein, Chain A"/>
    <property type="match status" value="1"/>
</dbReference>
<dbReference type="NCBIfam" id="TIGR00026">
    <property type="entry name" value="hi_GC_TIGR00026"/>
    <property type="match status" value="1"/>
</dbReference>
<evidence type="ECO:0000256" key="2">
    <source>
        <dbReference type="ARBA" id="ARBA00049106"/>
    </source>
</evidence>
<dbReference type="Proteomes" id="UP000540568">
    <property type="component" value="Unassembled WGS sequence"/>
</dbReference>
<protein>
    <submittedName>
        <fullName evidence="3">Deazaflavin-dependent oxidoreductase (Nitroreductase family)</fullName>
    </submittedName>
</protein>
<dbReference type="EMBL" id="JACGWV010000001">
    <property type="protein sequence ID" value="MBA8807477.1"/>
    <property type="molecule type" value="Genomic_DNA"/>
</dbReference>
<evidence type="ECO:0000313" key="3">
    <source>
        <dbReference type="EMBL" id="MBA8807477.1"/>
    </source>
</evidence>
<keyword evidence="4" id="KW-1185">Reference proteome</keyword>
<name>A0A7W3PDE9_9MICO</name>
<dbReference type="PANTHER" id="PTHR39428">
    <property type="entry name" value="F420H(2)-DEPENDENT QUINONE REDUCTASE RV1261C"/>
    <property type="match status" value="1"/>
</dbReference>
<comment type="similarity">
    <text evidence="1">Belongs to the F420H(2)-dependent quinone reductase family.</text>
</comment>
<dbReference type="GO" id="GO:0070967">
    <property type="term" value="F:coenzyme F420 binding"/>
    <property type="evidence" value="ECO:0007669"/>
    <property type="project" value="TreeGrafter"/>
</dbReference>
<dbReference type="RefSeq" id="WP_182615041.1">
    <property type="nucleotide sequence ID" value="NZ_BAAATF010000007.1"/>
</dbReference>
<organism evidence="3 4">
    <name type="scientific">Promicromonospora sukumoe</name>
    <dbReference type="NCBI Taxonomy" id="88382"/>
    <lineage>
        <taxon>Bacteria</taxon>
        <taxon>Bacillati</taxon>
        <taxon>Actinomycetota</taxon>
        <taxon>Actinomycetes</taxon>
        <taxon>Micrococcales</taxon>
        <taxon>Promicromonosporaceae</taxon>
        <taxon>Promicromonospora</taxon>
    </lineage>
</organism>
<dbReference type="InterPro" id="IPR012349">
    <property type="entry name" value="Split_barrel_FMN-bd"/>
</dbReference>
<dbReference type="InterPro" id="IPR004378">
    <property type="entry name" value="F420H2_quin_Rdtase"/>
</dbReference>
<evidence type="ECO:0000313" key="4">
    <source>
        <dbReference type="Proteomes" id="UP000540568"/>
    </source>
</evidence>
<sequence>MSSTHPTGTRGARQPGRGFRWMNRLLMRRARRSEGKTMGMNLLVLTTIGRKSGQARTNPLAWFPGPDGGWLIVASAGGAPANPAWYLNLAAHPDQVTVEQGGRKVEVTAEELHGAERAEAWARITAEAANFRRYEETTDREIPVIRLTPRA</sequence>